<evidence type="ECO:0000313" key="3">
    <source>
        <dbReference type="EMBL" id="TCP94933.1"/>
    </source>
</evidence>
<dbReference type="EMBL" id="SLYC01000067">
    <property type="protein sequence ID" value="TCP94933.1"/>
    <property type="molecule type" value="Genomic_DNA"/>
</dbReference>
<dbReference type="PANTHER" id="PTHR43437">
    <property type="entry name" value="HYDROXYACYL-THIOESTER DEHYDRATASE TYPE 2, MITOCHONDRIAL-RELATED"/>
    <property type="match status" value="1"/>
</dbReference>
<evidence type="ECO:0000259" key="2">
    <source>
        <dbReference type="Pfam" id="PF01575"/>
    </source>
</evidence>
<evidence type="ECO:0000313" key="4">
    <source>
        <dbReference type="Proteomes" id="UP000295504"/>
    </source>
</evidence>
<dbReference type="RefSeq" id="WP_132849765.1">
    <property type="nucleotide sequence ID" value="NZ_CP058648.1"/>
</dbReference>
<name>A0A4V2T1U7_9FIRM</name>
<dbReference type="InterPro" id="IPR002539">
    <property type="entry name" value="MaoC-like_dom"/>
</dbReference>
<organism evidence="3 4">
    <name type="scientific">Serpentinicella alkaliphila</name>
    <dbReference type="NCBI Taxonomy" id="1734049"/>
    <lineage>
        <taxon>Bacteria</taxon>
        <taxon>Bacillati</taxon>
        <taxon>Bacillota</taxon>
        <taxon>Clostridia</taxon>
        <taxon>Peptostreptococcales</taxon>
        <taxon>Natronincolaceae</taxon>
        <taxon>Serpentinicella</taxon>
    </lineage>
</organism>
<protein>
    <submittedName>
        <fullName evidence="3">3-hydroxybutyryl-CoA dehydratase</fullName>
    </submittedName>
</protein>
<dbReference type="Proteomes" id="UP000295504">
    <property type="component" value="Unassembled WGS sequence"/>
</dbReference>
<proteinExistence type="predicted"/>
<dbReference type="SUPFAM" id="SSF54637">
    <property type="entry name" value="Thioesterase/thiol ester dehydrase-isomerase"/>
    <property type="match status" value="1"/>
</dbReference>
<reference evidence="3 4" key="1">
    <citation type="submission" date="2019-03" db="EMBL/GenBank/DDBJ databases">
        <title>Genomic Encyclopedia of Type Strains, Phase IV (KMG-IV): sequencing the most valuable type-strain genomes for metagenomic binning, comparative biology and taxonomic classification.</title>
        <authorList>
            <person name="Goeker M."/>
        </authorList>
    </citation>
    <scope>NUCLEOTIDE SEQUENCE [LARGE SCALE GENOMIC DNA]</scope>
    <source>
        <strain evidence="3 4">DSM 100013</strain>
    </source>
</reference>
<dbReference type="GO" id="GO:0019171">
    <property type="term" value="F:(3R)-hydroxyacyl-[acyl-carrier-protein] dehydratase activity"/>
    <property type="evidence" value="ECO:0007669"/>
    <property type="project" value="TreeGrafter"/>
</dbReference>
<dbReference type="OrthoDB" id="9801625at2"/>
<gene>
    <name evidence="3" type="ORF">EDD79_10672</name>
</gene>
<keyword evidence="4" id="KW-1185">Reference proteome</keyword>
<dbReference type="InterPro" id="IPR029069">
    <property type="entry name" value="HotDog_dom_sf"/>
</dbReference>
<sequence length="139" mass="15572">MAFEKTNFDIFQIGYKDSFTKQINEEDVQKFSELTGDVNPVHMNEEYAGTTRFKKRIAHGVISAGIISALVGNKLMGVGSIYVSQELKFLAPVFIGDTLTASGEIVEKNEEKRRIKVKMEVHNQDGKLVTEGYGIVMHE</sequence>
<dbReference type="GO" id="GO:0006633">
    <property type="term" value="P:fatty acid biosynthetic process"/>
    <property type="evidence" value="ECO:0007669"/>
    <property type="project" value="TreeGrafter"/>
</dbReference>
<dbReference type="Pfam" id="PF01575">
    <property type="entry name" value="MaoC_dehydratas"/>
    <property type="match status" value="1"/>
</dbReference>
<dbReference type="InterPro" id="IPR050965">
    <property type="entry name" value="UPF0336/Enoyl-CoA_hydratase"/>
</dbReference>
<evidence type="ECO:0000256" key="1">
    <source>
        <dbReference type="ARBA" id="ARBA00023239"/>
    </source>
</evidence>
<dbReference type="FunFam" id="3.10.129.10:FF:000042">
    <property type="entry name" value="MaoC domain protein dehydratase"/>
    <property type="match status" value="1"/>
</dbReference>
<dbReference type="PANTHER" id="PTHR43437:SF3">
    <property type="entry name" value="HYDROXYACYL-THIOESTER DEHYDRATASE TYPE 2, MITOCHONDRIAL"/>
    <property type="match status" value="1"/>
</dbReference>
<keyword evidence="1" id="KW-0456">Lyase</keyword>
<dbReference type="AlphaFoldDB" id="A0A4V2T1U7"/>
<dbReference type="CDD" id="cd03449">
    <property type="entry name" value="R_hydratase"/>
    <property type="match status" value="1"/>
</dbReference>
<dbReference type="Gene3D" id="3.10.129.10">
    <property type="entry name" value="Hotdog Thioesterase"/>
    <property type="match status" value="1"/>
</dbReference>
<accession>A0A4V2T1U7</accession>
<feature type="domain" description="MaoC-like" evidence="2">
    <location>
        <begin position="20"/>
        <end position="121"/>
    </location>
</feature>
<comment type="caution">
    <text evidence="3">The sequence shown here is derived from an EMBL/GenBank/DDBJ whole genome shotgun (WGS) entry which is preliminary data.</text>
</comment>